<dbReference type="InterPro" id="IPR016032">
    <property type="entry name" value="Sig_transdc_resp-reg_C-effctor"/>
</dbReference>
<organism evidence="5 6">
    <name type="scientific">Methylobacterium gregans</name>
    <dbReference type="NCBI Taxonomy" id="374424"/>
    <lineage>
        <taxon>Bacteria</taxon>
        <taxon>Pseudomonadati</taxon>
        <taxon>Pseudomonadota</taxon>
        <taxon>Alphaproteobacteria</taxon>
        <taxon>Hyphomicrobiales</taxon>
        <taxon>Methylobacteriaceae</taxon>
        <taxon>Methylobacterium</taxon>
    </lineage>
</organism>
<dbReference type="CDD" id="cd06170">
    <property type="entry name" value="LuxR_C_like"/>
    <property type="match status" value="1"/>
</dbReference>
<dbReference type="Pfam" id="PF00196">
    <property type="entry name" value="GerE"/>
    <property type="match status" value="1"/>
</dbReference>
<reference evidence="5" key="2">
    <citation type="submission" date="2021-08" db="EMBL/GenBank/DDBJ databases">
        <authorList>
            <person name="Tani A."/>
            <person name="Ola A."/>
            <person name="Ogura Y."/>
            <person name="Katsura K."/>
            <person name="Hayashi T."/>
        </authorList>
    </citation>
    <scope>NUCLEOTIDE SEQUENCE</scope>
    <source>
        <strain evidence="5">NBRC 103626</strain>
    </source>
</reference>
<keyword evidence="1" id="KW-0805">Transcription regulation</keyword>
<name>A0AA37HU45_9HYPH</name>
<evidence type="ECO:0000313" key="5">
    <source>
        <dbReference type="EMBL" id="GJD80923.1"/>
    </source>
</evidence>
<evidence type="ECO:0000256" key="1">
    <source>
        <dbReference type="ARBA" id="ARBA00023015"/>
    </source>
</evidence>
<gene>
    <name evidence="5" type="primary">devR</name>
    <name evidence="5" type="ORF">NBEOAGPD_4167</name>
</gene>
<evidence type="ECO:0000256" key="2">
    <source>
        <dbReference type="ARBA" id="ARBA00023125"/>
    </source>
</evidence>
<dbReference type="GO" id="GO:0006355">
    <property type="term" value="P:regulation of DNA-templated transcription"/>
    <property type="evidence" value="ECO:0007669"/>
    <property type="project" value="InterPro"/>
</dbReference>
<reference evidence="5" key="1">
    <citation type="journal article" date="2016" name="Front. Microbiol.">
        <title>Genome Sequence of the Piezophilic, Mesophilic Sulfate-Reducing Bacterium Desulfovibrio indicus J2T.</title>
        <authorList>
            <person name="Cao J."/>
            <person name="Maignien L."/>
            <person name="Shao Z."/>
            <person name="Alain K."/>
            <person name="Jebbar M."/>
        </authorList>
    </citation>
    <scope>NUCLEOTIDE SEQUENCE</scope>
    <source>
        <strain evidence="5">NBRC 103626</strain>
    </source>
</reference>
<sequence length="129" mass="14395">MLDRSVSQQKLLVTLDAVMMGAVVRDAAFFRPNREPSDIVFPVASARSRLPVKLPAPSGSDTFVCPFSLREQEILSVLAEGVSNKHIARKFDIAESTVKVHVKHILRKLNMNNRTQAAIWAKSYRPIPV</sequence>
<dbReference type="PROSITE" id="PS00622">
    <property type="entry name" value="HTH_LUXR_1"/>
    <property type="match status" value="1"/>
</dbReference>
<dbReference type="PANTHER" id="PTHR44688:SF16">
    <property type="entry name" value="DNA-BINDING TRANSCRIPTIONAL ACTIVATOR DEVR_DOSR"/>
    <property type="match status" value="1"/>
</dbReference>
<dbReference type="AlphaFoldDB" id="A0AA37HU45"/>
<dbReference type="SMART" id="SM00421">
    <property type="entry name" value="HTH_LUXR"/>
    <property type="match status" value="1"/>
</dbReference>
<dbReference type="PROSITE" id="PS50043">
    <property type="entry name" value="HTH_LUXR_2"/>
    <property type="match status" value="1"/>
</dbReference>
<keyword evidence="6" id="KW-1185">Reference proteome</keyword>
<evidence type="ECO:0000259" key="4">
    <source>
        <dbReference type="PROSITE" id="PS50043"/>
    </source>
</evidence>
<evidence type="ECO:0000313" key="6">
    <source>
        <dbReference type="Proteomes" id="UP001055108"/>
    </source>
</evidence>
<dbReference type="InterPro" id="IPR000792">
    <property type="entry name" value="Tscrpt_reg_LuxR_C"/>
</dbReference>
<dbReference type="Proteomes" id="UP001055108">
    <property type="component" value="Unassembled WGS sequence"/>
</dbReference>
<accession>A0AA37HU45</accession>
<keyword evidence="3" id="KW-0804">Transcription</keyword>
<dbReference type="PANTHER" id="PTHR44688">
    <property type="entry name" value="DNA-BINDING TRANSCRIPTIONAL ACTIVATOR DEVR_DOSR"/>
    <property type="match status" value="1"/>
</dbReference>
<feature type="domain" description="HTH luxR-type" evidence="4">
    <location>
        <begin position="59"/>
        <end position="125"/>
    </location>
</feature>
<dbReference type="PRINTS" id="PR00038">
    <property type="entry name" value="HTHLUXR"/>
</dbReference>
<dbReference type="GO" id="GO:0003677">
    <property type="term" value="F:DNA binding"/>
    <property type="evidence" value="ECO:0007669"/>
    <property type="project" value="UniProtKB-KW"/>
</dbReference>
<proteinExistence type="predicted"/>
<dbReference type="Gene3D" id="1.10.10.10">
    <property type="entry name" value="Winged helix-like DNA-binding domain superfamily/Winged helix DNA-binding domain"/>
    <property type="match status" value="1"/>
</dbReference>
<keyword evidence="2 5" id="KW-0238">DNA-binding</keyword>
<dbReference type="InterPro" id="IPR036388">
    <property type="entry name" value="WH-like_DNA-bd_sf"/>
</dbReference>
<protein>
    <submittedName>
        <fullName evidence="5">DNA-binding transcriptional activator DevR/DosR</fullName>
    </submittedName>
</protein>
<dbReference type="SUPFAM" id="SSF46894">
    <property type="entry name" value="C-terminal effector domain of the bipartite response regulators"/>
    <property type="match status" value="1"/>
</dbReference>
<dbReference type="RefSeq" id="WP_378991193.1">
    <property type="nucleotide sequence ID" value="NZ_JBHSWO010000001.1"/>
</dbReference>
<comment type="caution">
    <text evidence="5">The sequence shown here is derived from an EMBL/GenBank/DDBJ whole genome shotgun (WGS) entry which is preliminary data.</text>
</comment>
<evidence type="ECO:0000256" key="3">
    <source>
        <dbReference type="ARBA" id="ARBA00023163"/>
    </source>
</evidence>
<dbReference type="EMBL" id="BPQM01000117">
    <property type="protein sequence ID" value="GJD80923.1"/>
    <property type="molecule type" value="Genomic_DNA"/>
</dbReference>